<evidence type="ECO:0000313" key="1">
    <source>
        <dbReference type="EMBL" id="KIO02979.1"/>
    </source>
</evidence>
<dbReference type="InParanoid" id="A0A0C3P6I8"/>
<name>A0A0C3P6I8_PISTI</name>
<reference evidence="2" key="2">
    <citation type="submission" date="2015-01" db="EMBL/GenBank/DDBJ databases">
        <title>Evolutionary Origins and Diversification of the Mycorrhizal Mutualists.</title>
        <authorList>
            <consortium name="DOE Joint Genome Institute"/>
            <consortium name="Mycorrhizal Genomics Consortium"/>
            <person name="Kohler A."/>
            <person name="Kuo A."/>
            <person name="Nagy L.G."/>
            <person name="Floudas D."/>
            <person name="Copeland A."/>
            <person name="Barry K.W."/>
            <person name="Cichocki N."/>
            <person name="Veneault-Fourrey C."/>
            <person name="LaButti K."/>
            <person name="Lindquist E.A."/>
            <person name="Lipzen A."/>
            <person name="Lundell T."/>
            <person name="Morin E."/>
            <person name="Murat C."/>
            <person name="Riley R."/>
            <person name="Ohm R."/>
            <person name="Sun H."/>
            <person name="Tunlid A."/>
            <person name="Henrissat B."/>
            <person name="Grigoriev I.V."/>
            <person name="Hibbett D.S."/>
            <person name="Martin F."/>
        </authorList>
    </citation>
    <scope>NUCLEOTIDE SEQUENCE [LARGE SCALE GENOMIC DNA]</scope>
    <source>
        <strain evidence="2">Marx 270</strain>
    </source>
</reference>
<dbReference type="Proteomes" id="UP000054217">
    <property type="component" value="Unassembled WGS sequence"/>
</dbReference>
<dbReference type="AlphaFoldDB" id="A0A0C3P6I8"/>
<reference evidence="1 2" key="1">
    <citation type="submission" date="2014-04" db="EMBL/GenBank/DDBJ databases">
        <authorList>
            <consortium name="DOE Joint Genome Institute"/>
            <person name="Kuo A."/>
            <person name="Kohler A."/>
            <person name="Costa M.D."/>
            <person name="Nagy L.G."/>
            <person name="Floudas D."/>
            <person name="Copeland A."/>
            <person name="Barry K.W."/>
            <person name="Cichocki N."/>
            <person name="Veneault-Fourrey C."/>
            <person name="LaButti K."/>
            <person name="Lindquist E.A."/>
            <person name="Lipzen A."/>
            <person name="Lundell T."/>
            <person name="Morin E."/>
            <person name="Murat C."/>
            <person name="Sun H."/>
            <person name="Tunlid A."/>
            <person name="Henrissat B."/>
            <person name="Grigoriev I.V."/>
            <person name="Hibbett D.S."/>
            <person name="Martin F."/>
            <person name="Nordberg H.P."/>
            <person name="Cantor M.N."/>
            <person name="Hua S.X."/>
        </authorList>
    </citation>
    <scope>NUCLEOTIDE SEQUENCE [LARGE SCALE GENOMIC DNA]</scope>
    <source>
        <strain evidence="1 2">Marx 270</strain>
    </source>
</reference>
<dbReference type="EMBL" id="KN831978">
    <property type="protein sequence ID" value="KIO02979.1"/>
    <property type="molecule type" value="Genomic_DNA"/>
</dbReference>
<protein>
    <submittedName>
        <fullName evidence="1">Uncharacterized protein</fullName>
    </submittedName>
</protein>
<evidence type="ECO:0000313" key="2">
    <source>
        <dbReference type="Proteomes" id="UP000054217"/>
    </source>
</evidence>
<dbReference type="HOGENOM" id="CLU_1360913_0_0_1"/>
<gene>
    <name evidence="1" type="ORF">M404DRAFT_629377</name>
</gene>
<accession>A0A0C3P6I8</accession>
<keyword evidence="2" id="KW-1185">Reference proteome</keyword>
<proteinExistence type="predicted"/>
<sequence length="201" mass="22469">MGGLLPVIQTRGSANFFRSQYLGDVQQLGIASSYGMFWGMYKHRPAIPPHLHTRRDSAPHTLRKLTVCKATSTRQPLKHLQHEYGLEARHSMIDPVTSLIITYSKQRNERPDPNKKKCKAFATIGACTVEVWLRVRCGTSSLVQNQDLGRAVAGRSRLRPAKIVMMAHEVLSDDSPAACDTILKNIATGKTVIDHLLRSER</sequence>
<organism evidence="1 2">
    <name type="scientific">Pisolithus tinctorius Marx 270</name>
    <dbReference type="NCBI Taxonomy" id="870435"/>
    <lineage>
        <taxon>Eukaryota</taxon>
        <taxon>Fungi</taxon>
        <taxon>Dikarya</taxon>
        <taxon>Basidiomycota</taxon>
        <taxon>Agaricomycotina</taxon>
        <taxon>Agaricomycetes</taxon>
        <taxon>Agaricomycetidae</taxon>
        <taxon>Boletales</taxon>
        <taxon>Sclerodermatineae</taxon>
        <taxon>Pisolithaceae</taxon>
        <taxon>Pisolithus</taxon>
    </lineage>
</organism>